<evidence type="ECO:0000256" key="4">
    <source>
        <dbReference type="ARBA" id="ARBA00022989"/>
    </source>
</evidence>
<feature type="transmembrane region" description="Helical" evidence="6">
    <location>
        <begin position="684"/>
        <end position="701"/>
    </location>
</feature>
<dbReference type="Pfam" id="PF03176">
    <property type="entry name" value="MMPL"/>
    <property type="match status" value="2"/>
</dbReference>
<feature type="transmembrane region" description="Helical" evidence="6">
    <location>
        <begin position="741"/>
        <end position="763"/>
    </location>
</feature>
<feature type="transmembrane region" description="Helical" evidence="6">
    <location>
        <begin position="252"/>
        <end position="271"/>
    </location>
</feature>
<evidence type="ECO:0000313" key="8">
    <source>
        <dbReference type="EMBL" id="SSC13380.1"/>
    </source>
</evidence>
<gene>
    <name evidence="8" type="ORF">MESINF_1940</name>
</gene>
<evidence type="ECO:0000256" key="3">
    <source>
        <dbReference type="ARBA" id="ARBA00022692"/>
    </source>
</evidence>
<dbReference type="KEGG" id="minf:MESINF_1940"/>
<feature type="transmembrane region" description="Helical" evidence="6">
    <location>
        <begin position="349"/>
        <end position="370"/>
    </location>
</feature>
<evidence type="ECO:0000256" key="1">
    <source>
        <dbReference type="ARBA" id="ARBA00004651"/>
    </source>
</evidence>
<dbReference type="Gene3D" id="1.20.1640.10">
    <property type="entry name" value="Multidrug efflux transporter AcrB transmembrane domain"/>
    <property type="match status" value="2"/>
</dbReference>
<feature type="transmembrane region" description="Helical" evidence="6">
    <location>
        <begin position="305"/>
        <end position="328"/>
    </location>
</feature>
<keyword evidence="3 6" id="KW-0812">Transmembrane</keyword>
<keyword evidence="2" id="KW-1003">Cell membrane</keyword>
<comment type="subcellular location">
    <subcellularLocation>
        <location evidence="1">Cell membrane</location>
        <topology evidence="1">Multi-pass membrane protein</topology>
    </subcellularLocation>
</comment>
<reference evidence="8 9" key="1">
    <citation type="submission" date="2017-01" db="EMBL/GenBank/DDBJ databases">
        <authorList>
            <person name="Erauso G."/>
        </authorList>
    </citation>
    <scope>NUCLEOTIDE SEQUENCE [LARGE SCALE GENOMIC DNA]</scope>
    <source>
        <strain evidence="8">MESINF1</strain>
    </source>
</reference>
<feature type="transmembrane region" description="Helical" evidence="6">
    <location>
        <begin position="12"/>
        <end position="30"/>
    </location>
</feature>
<dbReference type="Proteomes" id="UP000250796">
    <property type="component" value="Chromosome MESINF"/>
</dbReference>
<feature type="domain" description="SSD" evidence="7">
    <location>
        <begin position="281"/>
        <end position="403"/>
    </location>
</feature>
<dbReference type="PROSITE" id="PS50156">
    <property type="entry name" value="SSD"/>
    <property type="match status" value="1"/>
</dbReference>
<dbReference type="PANTHER" id="PTHR33406">
    <property type="entry name" value="MEMBRANE PROTEIN MJ1562-RELATED"/>
    <property type="match status" value="1"/>
</dbReference>
<dbReference type="AlphaFoldDB" id="A0A7Z7LGD2"/>
<proteinExistence type="predicted"/>
<feature type="transmembrane region" description="Helical" evidence="6">
    <location>
        <begin position="427"/>
        <end position="451"/>
    </location>
</feature>
<dbReference type="PANTHER" id="PTHR33406:SF13">
    <property type="entry name" value="MEMBRANE PROTEIN YDFJ"/>
    <property type="match status" value="1"/>
</dbReference>
<dbReference type="InterPro" id="IPR050545">
    <property type="entry name" value="Mycobact_MmpL"/>
</dbReference>
<name>A0A7Z7LGD2_9BACT</name>
<dbReference type="SUPFAM" id="SSF82866">
    <property type="entry name" value="Multidrug efflux transporter AcrB transmembrane domain"/>
    <property type="match status" value="2"/>
</dbReference>
<dbReference type="InterPro" id="IPR004869">
    <property type="entry name" value="MMPL_dom"/>
</dbReference>
<keyword evidence="4 6" id="KW-1133">Transmembrane helix</keyword>
<evidence type="ECO:0000256" key="2">
    <source>
        <dbReference type="ARBA" id="ARBA00022475"/>
    </source>
</evidence>
<feature type="transmembrane region" description="Helical" evidence="6">
    <location>
        <begin position="707"/>
        <end position="729"/>
    </location>
</feature>
<dbReference type="EMBL" id="LS974202">
    <property type="protein sequence ID" value="SSC13380.1"/>
    <property type="molecule type" value="Genomic_DNA"/>
</dbReference>
<feature type="transmembrane region" description="Helical" evidence="6">
    <location>
        <begin position="775"/>
        <end position="795"/>
    </location>
</feature>
<evidence type="ECO:0000259" key="7">
    <source>
        <dbReference type="PROSITE" id="PS50156"/>
    </source>
</evidence>
<keyword evidence="5 6" id="KW-0472">Membrane</keyword>
<protein>
    <submittedName>
        <fullName evidence="8">Exporter of the RND superfamily protein-like protein</fullName>
    </submittedName>
</protein>
<keyword evidence="9" id="KW-1185">Reference proteome</keyword>
<evidence type="ECO:0000313" key="9">
    <source>
        <dbReference type="Proteomes" id="UP000250796"/>
    </source>
</evidence>
<feature type="transmembrane region" description="Helical" evidence="6">
    <location>
        <begin position="382"/>
        <end position="406"/>
    </location>
</feature>
<dbReference type="InterPro" id="IPR000731">
    <property type="entry name" value="SSD"/>
</dbReference>
<accession>A0A7Z7LGD2</accession>
<feature type="transmembrane region" description="Helical" evidence="6">
    <location>
        <begin position="278"/>
        <end position="299"/>
    </location>
</feature>
<dbReference type="RefSeq" id="WP_169699533.1">
    <property type="nucleotide sequence ID" value="NZ_LS974202.1"/>
</dbReference>
<feature type="transmembrane region" description="Helical" evidence="6">
    <location>
        <begin position="654"/>
        <end position="672"/>
    </location>
</feature>
<evidence type="ECO:0000256" key="6">
    <source>
        <dbReference type="SAM" id="Phobius"/>
    </source>
</evidence>
<dbReference type="GO" id="GO:0005886">
    <property type="term" value="C:plasma membrane"/>
    <property type="evidence" value="ECO:0007669"/>
    <property type="project" value="UniProtKB-SubCell"/>
</dbReference>
<evidence type="ECO:0000256" key="5">
    <source>
        <dbReference type="ARBA" id="ARBA00023136"/>
    </source>
</evidence>
<sequence>MDRLSEFIIRHRAAVIVFFGILGIFGAFLSSKLSIDSDLMKILPENDPVIRQYESFIEGNSSRDVTYIVIKSDDKSPRGIDNLVAAAREIFDSADQFTSIEAFVRFDVISDLGPLGFVLVDSSELESLSSSNQDMVRNVQRLVNYDFSAIHNIGEMLAGFDDFKEIMKGDESAERFENFIRLPDSIPQKDPMVLVMGFKLDGPSSDVAYVARVIPSLRKWISEKLEPYGLTYGMAGDHFGTYDSHRQATDDFMLTTVISLTGISLLFLLAYSSLKITLFVFLSLAVSMFITLGAAHLIFGSLNIITSFVTSITLGLGIDYGIHMVTRLSDGAKKERNAQRLLRETYGSLLKPLMASMLTTAAVFVILALIDSPAVRELGILTSFGIVIFFIVMITFLPALSIKTVMNLGRSANIHLLDRFFSWLARLIRKFGVVSGGIVFVLILSLSYLGYISITNFSYTPPGLMATDSEQIAVPALIERTFGGSILNSVPFMVGDVESLRRAHESLNNNPNIRSVFSILSILEDGSQNQVNRIQSITRQINSMRNSPLVEALLKKAQYYDFMIELLDRAESVKSSDELIDLISEVIPDSLKERVLYEDGQGRRYFVINAEPTSIIYRNNVIKILFDSVGEELREAAGGYPKVFYYLMDVVRKISIPVSLFAFVVVFIIVTIERKNLFDGLKLFALMIGILMTMFGLMEISGIETTFITVISAPLIIGIGVDALVYVVHSSGKRNENELARTLKSITMSSVTTMFAFFSFAFAEGKLLRNFGLSLASGVLMSLVVATFLVPVLPWNSKERNGG</sequence>
<organism evidence="8 9">
    <name type="scientific">Mesotoga infera</name>
    <dbReference type="NCBI Taxonomy" id="1236046"/>
    <lineage>
        <taxon>Bacteria</taxon>
        <taxon>Thermotogati</taxon>
        <taxon>Thermotogota</taxon>
        <taxon>Thermotogae</taxon>
        <taxon>Kosmotogales</taxon>
        <taxon>Kosmotogaceae</taxon>
        <taxon>Mesotoga</taxon>
    </lineage>
</organism>